<dbReference type="AlphaFoldDB" id="A0A6A5Z147"/>
<dbReference type="SUPFAM" id="SSF53448">
    <property type="entry name" value="Nucleotide-diphospho-sugar transferases"/>
    <property type="match status" value="1"/>
</dbReference>
<dbReference type="InterPro" id="IPR029044">
    <property type="entry name" value="Nucleotide-diphossugar_trans"/>
</dbReference>
<dbReference type="Pfam" id="PF00535">
    <property type="entry name" value="Glycos_transf_2"/>
    <property type="match status" value="1"/>
</dbReference>
<evidence type="ECO:0000259" key="3">
    <source>
        <dbReference type="Pfam" id="PF00535"/>
    </source>
</evidence>
<feature type="transmembrane region" description="Helical" evidence="1">
    <location>
        <begin position="310"/>
        <end position="326"/>
    </location>
</feature>
<evidence type="ECO:0000313" key="4">
    <source>
        <dbReference type="EMBL" id="KAF2112784.1"/>
    </source>
</evidence>
<feature type="chain" id="PRO_5025349628" description="Glycosyltransferase 2-like domain-containing protein" evidence="2">
    <location>
        <begin position="17"/>
        <end position="463"/>
    </location>
</feature>
<dbReference type="EMBL" id="ML977330">
    <property type="protein sequence ID" value="KAF2112784.1"/>
    <property type="molecule type" value="Genomic_DNA"/>
</dbReference>
<evidence type="ECO:0000256" key="2">
    <source>
        <dbReference type="SAM" id="SignalP"/>
    </source>
</evidence>
<feature type="transmembrane region" description="Helical" evidence="1">
    <location>
        <begin position="338"/>
        <end position="359"/>
    </location>
</feature>
<dbReference type="OrthoDB" id="2590398at2759"/>
<organism evidence="4 5">
    <name type="scientific">Lophiotrema nucula</name>
    <dbReference type="NCBI Taxonomy" id="690887"/>
    <lineage>
        <taxon>Eukaryota</taxon>
        <taxon>Fungi</taxon>
        <taxon>Dikarya</taxon>
        <taxon>Ascomycota</taxon>
        <taxon>Pezizomycotina</taxon>
        <taxon>Dothideomycetes</taxon>
        <taxon>Pleosporomycetidae</taxon>
        <taxon>Pleosporales</taxon>
        <taxon>Lophiotremataceae</taxon>
        <taxon>Lophiotrema</taxon>
    </lineage>
</organism>
<keyword evidence="1" id="KW-0812">Transmembrane</keyword>
<sequence>MITIILLVARVPPLRAPVTAPFENTSQGFAVDSNGRTVSVETTMDRRTALVIPCHNSDHEALTKVLQSAFPHFQPKDIFVVDNGRTRHPVSPEFRQFIRNISPDIHYIWSPIGSKNAAQLVGAIAAKDYEFIMTVDDDVSIPATFRPPIDKIDDITKGCAFPLKAIDTHGNSPLFMVAWQDCEYKMSGLTKLAESAICGVLYPHGAGWFCERETLIDLISNYHSIDFIAEDVNTGLSMQKMKKRIAFDASCVLETEVPTTIFGGPGLNWWNQRYRSWEMGRHGRLLAFAGRLFCGLNGQRTPQGIFAQKFIHLYSIATIIVDWIRIPVFVTMGPSPRFWLLGGLLTLAAVLPILAFKYINARNRPDLQPRFWAAVTYPVYKQLYAFVSIFGAIRSVLFYIGGHCRPKTIKKMISDEDPNAFWLDSRFDSNPAFLADEGEALLGPAPPSWWNGGKEMRDVASIV</sequence>
<dbReference type="Proteomes" id="UP000799770">
    <property type="component" value="Unassembled WGS sequence"/>
</dbReference>
<dbReference type="InterPro" id="IPR001173">
    <property type="entry name" value="Glyco_trans_2-like"/>
</dbReference>
<protein>
    <recommendedName>
        <fullName evidence="3">Glycosyltransferase 2-like domain-containing protein</fullName>
    </recommendedName>
</protein>
<feature type="signal peptide" evidence="2">
    <location>
        <begin position="1"/>
        <end position="16"/>
    </location>
</feature>
<name>A0A6A5Z147_9PLEO</name>
<feature type="transmembrane region" description="Helical" evidence="1">
    <location>
        <begin position="379"/>
        <end position="402"/>
    </location>
</feature>
<keyword evidence="2" id="KW-0732">Signal</keyword>
<proteinExistence type="predicted"/>
<keyword evidence="1" id="KW-0472">Membrane</keyword>
<keyword evidence="1" id="KW-1133">Transmembrane helix</keyword>
<feature type="domain" description="Glycosyltransferase 2-like" evidence="3">
    <location>
        <begin position="50"/>
        <end position="145"/>
    </location>
</feature>
<evidence type="ECO:0000256" key="1">
    <source>
        <dbReference type="SAM" id="Phobius"/>
    </source>
</evidence>
<keyword evidence="5" id="KW-1185">Reference proteome</keyword>
<dbReference type="Gene3D" id="3.90.550.10">
    <property type="entry name" value="Spore Coat Polysaccharide Biosynthesis Protein SpsA, Chain A"/>
    <property type="match status" value="1"/>
</dbReference>
<accession>A0A6A5Z147</accession>
<gene>
    <name evidence="4" type="ORF">BDV96DRAFT_623053</name>
</gene>
<reference evidence="4" key="1">
    <citation type="journal article" date="2020" name="Stud. Mycol.">
        <title>101 Dothideomycetes genomes: a test case for predicting lifestyles and emergence of pathogens.</title>
        <authorList>
            <person name="Haridas S."/>
            <person name="Albert R."/>
            <person name="Binder M."/>
            <person name="Bloem J."/>
            <person name="Labutti K."/>
            <person name="Salamov A."/>
            <person name="Andreopoulos B."/>
            <person name="Baker S."/>
            <person name="Barry K."/>
            <person name="Bills G."/>
            <person name="Bluhm B."/>
            <person name="Cannon C."/>
            <person name="Castanera R."/>
            <person name="Culley D."/>
            <person name="Daum C."/>
            <person name="Ezra D."/>
            <person name="Gonzalez J."/>
            <person name="Henrissat B."/>
            <person name="Kuo A."/>
            <person name="Liang C."/>
            <person name="Lipzen A."/>
            <person name="Lutzoni F."/>
            <person name="Magnuson J."/>
            <person name="Mondo S."/>
            <person name="Nolan M."/>
            <person name="Ohm R."/>
            <person name="Pangilinan J."/>
            <person name="Park H.-J."/>
            <person name="Ramirez L."/>
            <person name="Alfaro M."/>
            <person name="Sun H."/>
            <person name="Tritt A."/>
            <person name="Yoshinaga Y."/>
            <person name="Zwiers L.-H."/>
            <person name="Turgeon B."/>
            <person name="Goodwin S."/>
            <person name="Spatafora J."/>
            <person name="Crous P."/>
            <person name="Grigoriev I."/>
        </authorList>
    </citation>
    <scope>NUCLEOTIDE SEQUENCE</scope>
    <source>
        <strain evidence="4">CBS 627.86</strain>
    </source>
</reference>
<evidence type="ECO:0000313" key="5">
    <source>
        <dbReference type="Proteomes" id="UP000799770"/>
    </source>
</evidence>